<reference evidence="1 2" key="1">
    <citation type="journal article" date="2016" name="Genome Announc.">
        <title>Draft Genome Sequence of the Thermotolerant Cyanobacterium Desertifilum sp. IPPAS B-1220.</title>
        <authorList>
            <person name="Mironov K.S."/>
            <person name="Sinetova M.A."/>
            <person name="Bolatkhan K."/>
            <person name="Zayadan B.K."/>
            <person name="Ustinova V.V."/>
            <person name="Kupriyanova E.V."/>
            <person name="Skrypnik A.N."/>
            <person name="Gogoleva N.E."/>
            <person name="Gogolev Y.V."/>
            <person name="Los D.A."/>
        </authorList>
    </citation>
    <scope>NUCLEOTIDE SEQUENCE [LARGE SCALE GENOMIC DNA]</scope>
    <source>
        <strain evidence="1 2">IPPAS B-1220</strain>
    </source>
</reference>
<evidence type="ECO:0000313" key="1">
    <source>
        <dbReference type="EMBL" id="XPM65981.1"/>
    </source>
</evidence>
<keyword evidence="2" id="KW-1185">Reference proteome</keyword>
<protein>
    <submittedName>
        <fullName evidence="1">Uncharacterized protein</fullName>
    </submittedName>
</protein>
<gene>
    <name evidence="1" type="ORF">BH720_011185</name>
</gene>
<proteinExistence type="predicted"/>
<name>A0ACD5H039_9CYAN</name>
<organism evidence="1 2">
    <name type="scientific">Desertifilum tharense IPPAS B-1220</name>
    <dbReference type="NCBI Taxonomy" id="1781255"/>
    <lineage>
        <taxon>Bacteria</taxon>
        <taxon>Bacillati</taxon>
        <taxon>Cyanobacteriota</taxon>
        <taxon>Cyanophyceae</taxon>
        <taxon>Desertifilales</taxon>
        <taxon>Desertifilaceae</taxon>
        <taxon>Desertifilum</taxon>
    </lineage>
</organism>
<sequence length="100" mass="11023">MTKSQIRKFFQEQPWWLLFLGFLPLPAMLAIAKSDFNSASTRLSVTQSIQPSPVVEPTPTPLPSPSAEPSVPPAPTPEASPSPNPRQTRHPPNSQKLKRL</sequence>
<accession>A0ACD5H039</accession>
<dbReference type="EMBL" id="CP182909">
    <property type="protein sequence ID" value="XPM65981.1"/>
    <property type="molecule type" value="Genomic_DNA"/>
</dbReference>
<dbReference type="Proteomes" id="UP000095472">
    <property type="component" value="Chromosome"/>
</dbReference>
<evidence type="ECO:0000313" key="2">
    <source>
        <dbReference type="Proteomes" id="UP000095472"/>
    </source>
</evidence>